<evidence type="ECO:0000256" key="1">
    <source>
        <dbReference type="SAM" id="Phobius"/>
    </source>
</evidence>
<dbReference type="EMBL" id="MN740165">
    <property type="protein sequence ID" value="QHT91437.1"/>
    <property type="molecule type" value="Genomic_DNA"/>
</dbReference>
<accession>A0A6C0IHN8</accession>
<feature type="transmembrane region" description="Helical" evidence="1">
    <location>
        <begin position="6"/>
        <end position="25"/>
    </location>
</feature>
<proteinExistence type="predicted"/>
<evidence type="ECO:0000313" key="2">
    <source>
        <dbReference type="EMBL" id="QHT91437.1"/>
    </source>
</evidence>
<organism evidence="2">
    <name type="scientific">viral metagenome</name>
    <dbReference type="NCBI Taxonomy" id="1070528"/>
    <lineage>
        <taxon>unclassified sequences</taxon>
        <taxon>metagenomes</taxon>
        <taxon>organismal metagenomes</taxon>
    </lineage>
</organism>
<dbReference type="AlphaFoldDB" id="A0A6C0IHN8"/>
<keyword evidence="1" id="KW-0812">Transmembrane</keyword>
<reference evidence="2" key="1">
    <citation type="journal article" date="2020" name="Nature">
        <title>Giant virus diversity and host interactions through global metagenomics.</title>
        <authorList>
            <person name="Schulz F."/>
            <person name="Roux S."/>
            <person name="Paez-Espino D."/>
            <person name="Jungbluth S."/>
            <person name="Walsh D.A."/>
            <person name="Denef V.J."/>
            <person name="McMahon K.D."/>
            <person name="Konstantinidis K.T."/>
            <person name="Eloe-Fadrosh E.A."/>
            <person name="Kyrpides N.C."/>
            <person name="Woyke T."/>
        </authorList>
    </citation>
    <scope>NUCLEOTIDE SEQUENCE</scope>
    <source>
        <strain evidence="2">GVMAG-M-3300023184-77</strain>
    </source>
</reference>
<keyword evidence="1" id="KW-0472">Membrane</keyword>
<sequence length="316" mass="36417">MATQSVYLITFGILIVTAASLGYYYSDTIIESDIFQKKDLLLEGTANPTLWLYYDQSDVNSRWWQDFGARSSRVLHTPFLNLCYQSIAKHCGQTYNIRVIAGLTDLATLLGGWDQLPKSLQNPLASVQQAEMNYIRSKILKTYGGLWVNPSCIFVKDMPDFNDSKDSKEVIFTGMDTKDMLSDSEGTLAPGTQVMYSSRKEHPIFVELERLSRERLERREGGMQFRHDISNDLRDVMRDYSGEYTYIPSLEFSRKPNGHRIELEDLLSKGKMPVCSKAVYVPVYWHELKRRSNFAWFLRLSEEQIMSSELVVSNLF</sequence>
<keyword evidence="1" id="KW-1133">Transmembrane helix</keyword>
<name>A0A6C0IHN8_9ZZZZ</name>
<protein>
    <submittedName>
        <fullName evidence="2">Uncharacterized protein</fullName>
    </submittedName>
</protein>